<dbReference type="GO" id="GO:0009007">
    <property type="term" value="F:site-specific DNA-methyltransferase (adenine-specific) activity"/>
    <property type="evidence" value="ECO:0007669"/>
    <property type="project" value="UniProtKB-EC"/>
</dbReference>
<dbReference type="Pfam" id="PF07669">
    <property type="entry name" value="Eco57I"/>
    <property type="match status" value="1"/>
</dbReference>
<comment type="catalytic activity">
    <reaction evidence="5">
        <text>a 2'-deoxyadenosine in DNA + S-adenosyl-L-methionine = an N(6)-methyl-2'-deoxyadenosine in DNA + S-adenosyl-L-homocysteine + H(+)</text>
        <dbReference type="Rhea" id="RHEA:15197"/>
        <dbReference type="Rhea" id="RHEA-COMP:12418"/>
        <dbReference type="Rhea" id="RHEA-COMP:12419"/>
        <dbReference type="ChEBI" id="CHEBI:15378"/>
        <dbReference type="ChEBI" id="CHEBI:57856"/>
        <dbReference type="ChEBI" id="CHEBI:59789"/>
        <dbReference type="ChEBI" id="CHEBI:90615"/>
        <dbReference type="ChEBI" id="CHEBI:90616"/>
        <dbReference type="EC" id="2.1.1.72"/>
    </reaction>
</comment>
<feature type="domain" description="Type II methyltransferase M.TaqI-like" evidence="6">
    <location>
        <begin position="376"/>
        <end position="593"/>
    </location>
</feature>
<keyword evidence="2 7" id="KW-0489">Methyltransferase</keyword>
<dbReference type="SUPFAM" id="SSF53335">
    <property type="entry name" value="S-adenosyl-L-methionine-dependent methyltransferases"/>
    <property type="match status" value="1"/>
</dbReference>
<accession>A0ABY8DT54</accession>
<evidence type="ECO:0000256" key="2">
    <source>
        <dbReference type="ARBA" id="ARBA00022603"/>
    </source>
</evidence>
<dbReference type="RefSeq" id="WP_279280237.1">
    <property type="nucleotide sequence ID" value="NZ_CP120687.1"/>
</dbReference>
<evidence type="ECO:0000313" key="8">
    <source>
        <dbReference type="Proteomes" id="UP001220228"/>
    </source>
</evidence>
<dbReference type="PROSITE" id="PS00092">
    <property type="entry name" value="N6_MTASE"/>
    <property type="match status" value="1"/>
</dbReference>
<keyword evidence="8" id="KW-1185">Reference proteome</keyword>
<dbReference type="InterPro" id="IPR002052">
    <property type="entry name" value="DNA_methylase_N6_adenine_CS"/>
</dbReference>
<dbReference type="InterPro" id="IPR011639">
    <property type="entry name" value="MethylTrfase_TaqI-like_dom"/>
</dbReference>
<dbReference type="Proteomes" id="UP001220228">
    <property type="component" value="Chromosome"/>
</dbReference>
<reference evidence="7 8" key="1">
    <citation type="submission" date="2023-03" db="EMBL/GenBank/DDBJ databases">
        <authorList>
            <person name="Ruckert-Reed C."/>
        </authorList>
    </citation>
    <scope>NUCLEOTIDE SEQUENCE [LARGE SCALE GENOMIC DNA]</scope>
    <source>
        <strain evidence="7 8">DSM 115425</strain>
    </source>
</reference>
<evidence type="ECO:0000256" key="5">
    <source>
        <dbReference type="ARBA" id="ARBA00047942"/>
    </source>
</evidence>
<evidence type="ECO:0000256" key="1">
    <source>
        <dbReference type="ARBA" id="ARBA00011900"/>
    </source>
</evidence>
<dbReference type="EC" id="2.1.1.72" evidence="1"/>
<evidence type="ECO:0000259" key="6">
    <source>
        <dbReference type="Pfam" id="PF07669"/>
    </source>
</evidence>
<gene>
    <name evidence="7" type="primary">pglX</name>
    <name evidence="7" type="ORF">LHUE1_001635</name>
</gene>
<keyword evidence="3 7" id="KW-0808">Transferase</keyword>
<protein>
    <recommendedName>
        <fullName evidence="1">site-specific DNA-methyltransferase (adenine-specific)</fullName>
        <ecNumber evidence="1">2.1.1.72</ecNumber>
    </recommendedName>
</protein>
<evidence type="ECO:0000313" key="7">
    <source>
        <dbReference type="EMBL" id="WFB38166.1"/>
    </source>
</evidence>
<evidence type="ECO:0000256" key="4">
    <source>
        <dbReference type="ARBA" id="ARBA00022691"/>
    </source>
</evidence>
<dbReference type="GO" id="GO:0032259">
    <property type="term" value="P:methylation"/>
    <property type="evidence" value="ECO:0007669"/>
    <property type="project" value="UniProtKB-KW"/>
</dbReference>
<dbReference type="PANTHER" id="PTHR33841">
    <property type="entry name" value="DNA METHYLTRANSFERASE YEEA-RELATED"/>
    <property type="match status" value="1"/>
</dbReference>
<dbReference type="Gene3D" id="3.40.50.150">
    <property type="entry name" value="Vaccinia Virus protein VP39"/>
    <property type="match status" value="1"/>
</dbReference>
<proteinExistence type="predicted"/>
<keyword evidence="4" id="KW-0949">S-adenosyl-L-methionine</keyword>
<dbReference type="PANTHER" id="PTHR33841:SF1">
    <property type="entry name" value="DNA METHYLTRANSFERASE A"/>
    <property type="match status" value="1"/>
</dbReference>
<dbReference type="NCBIfam" id="NF033452">
    <property type="entry name" value="BREX_1_MTaseX"/>
    <property type="match status" value="1"/>
</dbReference>
<dbReference type="EMBL" id="CP120687">
    <property type="protein sequence ID" value="WFB38166.1"/>
    <property type="molecule type" value="Genomic_DNA"/>
</dbReference>
<organism evidence="7 8">
    <name type="scientific">Lacticaseibacillus huelsenbergensis</name>
    <dbReference type="NCBI Taxonomy" id="3035291"/>
    <lineage>
        <taxon>Bacteria</taxon>
        <taxon>Bacillati</taxon>
        <taxon>Bacillota</taxon>
        <taxon>Bacilli</taxon>
        <taxon>Lactobacillales</taxon>
        <taxon>Lactobacillaceae</taxon>
        <taxon>Lacticaseibacillus</taxon>
    </lineage>
</organism>
<name>A0ABY8DT54_9LACO</name>
<evidence type="ECO:0000256" key="3">
    <source>
        <dbReference type="ARBA" id="ARBA00022679"/>
    </source>
</evidence>
<dbReference type="InterPro" id="IPR047939">
    <property type="entry name" value="BREX_1_PglX"/>
</dbReference>
<dbReference type="InterPro" id="IPR029063">
    <property type="entry name" value="SAM-dependent_MTases_sf"/>
</dbReference>
<sequence>MDKKKIHDFAVKARRELIESVELKLTQVGITRDGVKEKLPTSTAEIAFYVPNDTEGVSGRDTSRRVSLVQRLQTAAAKDDWHTAYDNLVEEASYTWFNRIIALRFMEVNHYLPSRVAVLSSEEGRAEPDILAHALEIEDDLGGFSDEQRDLIQHAQETQEPAAMDNAYRLLFLKQANALNANLPHLFEKTTDAFQLLFTPSYQNGVIKELVTEVPRDDFDVEKEGQVEIIGWLYQYYNEEPKDIAFKKSKYAASDIPAVTQLFTPDWIVKYLVENSLGRYWIDVLHTRGDQRSEQDIAQSFGWRYFMSAAQQTEDVQQQLLAFNSHLSGKKLQQITFLDPAMGSGHILIYAFDVFMQLYQSEGYSAREAANSIVANNLFGLDIDRRAYQLAYFAVMMKLRQYDRRALNQSIDPQLSDIPQTNILNDDLNELTRAYANQLPQQQAKSFQGTVKEFNRGDVLGSLIKPSLDQGILSELQTSAATEPESAQLSFATTNFNFEEMSRITRVLTILAAQYTIVVTNPPYMGSGKMTPSLSKFVKREYPDSKADLFAVFMELAQKLNVQNGYHALITQHQWMFLSSFEKLRVKLRKNVLINMAHLGTRAFEEIGGEVVQSTAFVMRNASIPSYVGTYERLVNAPSQTAKEDAYLEMVKDPSCKGLYRTNQTNFGKIPGSPIAYWSSMNLIHDFEVGTPMSEIVDPRQGLATADNDRFLRQWFEVAYQTIKFDAKSIDESISSNKKWFPYNKGGSYRKWYGNYDYVINWHNNGEEVRNFKFPNGKQRSVVRNPNYYFREAITWSLITSGGFSIRYREPGSIHDVSGMSAFSNDHNQLMRIMALLNSPVGEHCFKMLNPTINLQVGNVTVFPVLHSAIEAPTWDSLIQNSVKLTKQDWNSEEQRWGFWTLPVLIHIAEHNRNWTVEAAFNQWKQEAQDRFDQLKKNEEELNKIFIDLYGLQDELSPEESDKEVSVRNKADLGRDIRAFMSYFIGVTFGRYSLDTPGLAFAGGDWDASKYTSYQPNANDVIVLTDSDYFGDDRDIMHRFREFLTVTFGKEHLEENLTFIAKALGKAGDTAEDQIRSYLFNDFYKNHLTIYQKRPIYWQLDSGRQGGFKALMYLHRYDGDTMAMIRTSYLHTLQAAYEKRVTTLDTFIASETNTRQKNQLIKQRDHTRKQLEELVKYDAQLQHVANMHIAIDLDDGVVVNHQKVQADVKLLTPIK</sequence>
<dbReference type="InterPro" id="IPR050953">
    <property type="entry name" value="N4_N6_ade-DNA_methylase"/>
</dbReference>